<protein>
    <submittedName>
        <fullName evidence="5">GNAT family N-acetyltransferase</fullName>
    </submittedName>
</protein>
<evidence type="ECO:0000313" key="5">
    <source>
        <dbReference type="EMBL" id="TKJ86755.1"/>
    </source>
</evidence>
<keyword evidence="1 5" id="KW-0808">Transferase</keyword>
<evidence type="ECO:0000313" key="6">
    <source>
        <dbReference type="Proteomes" id="UP000306393"/>
    </source>
</evidence>
<comment type="caution">
    <text evidence="5">The sequence shown here is derived from an EMBL/GenBank/DDBJ whole genome shotgun (WGS) entry which is preliminary data.</text>
</comment>
<dbReference type="AlphaFoldDB" id="A0A3S7TGX3"/>
<evidence type="ECO:0000256" key="2">
    <source>
        <dbReference type="ARBA" id="ARBA00023315"/>
    </source>
</evidence>
<dbReference type="Proteomes" id="UP000661012">
    <property type="component" value="Unassembled WGS sequence"/>
</dbReference>
<dbReference type="CDD" id="cd04301">
    <property type="entry name" value="NAT_SF"/>
    <property type="match status" value="1"/>
</dbReference>
<keyword evidence="2" id="KW-0012">Acyltransferase</keyword>
<reference evidence="4 7" key="2">
    <citation type="journal article" date="2020" name="FEMS Microbiol. Ecol.">
        <title>Temporal dynamics of bacterial communities during seed development and maturation.</title>
        <authorList>
            <person name="Chesneau G."/>
            <person name="Torres-Cortes G."/>
            <person name="Briand M."/>
            <person name="Darrasse A."/>
            <person name="Preveaux A."/>
            <person name="Marais C."/>
            <person name="Jacques M.A."/>
            <person name="Shade A."/>
            <person name="Barret M."/>
        </authorList>
    </citation>
    <scope>NUCLEOTIDE SEQUENCE [LARGE SCALE GENOMIC DNA]</scope>
    <source>
        <strain evidence="4 7">CFBP13732</strain>
    </source>
</reference>
<dbReference type="PROSITE" id="PS51186">
    <property type="entry name" value="GNAT"/>
    <property type="match status" value="1"/>
</dbReference>
<name>A0A3S7TGX3_9GAMM</name>
<dbReference type="InterPro" id="IPR000182">
    <property type="entry name" value="GNAT_dom"/>
</dbReference>
<dbReference type="RefSeq" id="WP_062748687.1">
    <property type="nucleotide sequence ID" value="NZ_CP022727.1"/>
</dbReference>
<dbReference type="Pfam" id="PF00583">
    <property type="entry name" value="Acetyltransf_1"/>
    <property type="match status" value="1"/>
</dbReference>
<dbReference type="KEGG" id="epe:CI789_23510"/>
<evidence type="ECO:0000313" key="4">
    <source>
        <dbReference type="EMBL" id="MBD8108207.1"/>
    </source>
</evidence>
<organism evidence="5 6">
    <name type="scientific">Erwinia persicina</name>
    <dbReference type="NCBI Taxonomy" id="55211"/>
    <lineage>
        <taxon>Bacteria</taxon>
        <taxon>Pseudomonadati</taxon>
        <taxon>Pseudomonadota</taxon>
        <taxon>Gammaproteobacteria</taxon>
        <taxon>Enterobacterales</taxon>
        <taxon>Erwiniaceae</taxon>
        <taxon>Erwinia</taxon>
    </lineage>
</organism>
<evidence type="ECO:0000259" key="3">
    <source>
        <dbReference type="PROSITE" id="PS51186"/>
    </source>
</evidence>
<proteinExistence type="predicted"/>
<dbReference type="InterPro" id="IPR016181">
    <property type="entry name" value="Acyl_CoA_acyltransferase"/>
</dbReference>
<dbReference type="EMBL" id="QGAC01000018">
    <property type="protein sequence ID" value="TKJ86755.1"/>
    <property type="molecule type" value="Genomic_DNA"/>
</dbReference>
<dbReference type="OrthoDB" id="1858440at2"/>
<evidence type="ECO:0000313" key="7">
    <source>
        <dbReference type="Proteomes" id="UP000661012"/>
    </source>
</evidence>
<dbReference type="SUPFAM" id="SSF55729">
    <property type="entry name" value="Acyl-CoA N-acyltransferases (Nat)"/>
    <property type="match status" value="1"/>
</dbReference>
<dbReference type="EMBL" id="JACYNN010000015">
    <property type="protein sequence ID" value="MBD8108207.1"/>
    <property type="molecule type" value="Genomic_DNA"/>
</dbReference>
<feature type="domain" description="N-acetyltransferase" evidence="3">
    <location>
        <begin position="1"/>
        <end position="152"/>
    </location>
</feature>
<dbReference type="PANTHER" id="PTHR43420">
    <property type="entry name" value="ACETYLTRANSFERASE"/>
    <property type="match status" value="1"/>
</dbReference>
<dbReference type="Gene3D" id="3.40.630.30">
    <property type="match status" value="1"/>
</dbReference>
<accession>A0A3S7TGX3</accession>
<reference evidence="5 6" key="1">
    <citation type="journal article" date="2019" name="Sci. Rep.">
        <title>Differences in resource use lead to coexistence of seed-transmitted microbial populations.</title>
        <authorList>
            <person name="Torres-Cortes G."/>
            <person name="Garcia B.J."/>
            <person name="Compant S."/>
            <person name="Rezki S."/>
            <person name="Jones P."/>
            <person name="Preveaux A."/>
            <person name="Briand M."/>
            <person name="Roulet A."/>
            <person name="Bouchez O."/>
            <person name="Jacobson D."/>
            <person name="Barret M."/>
        </authorList>
    </citation>
    <scope>NUCLEOTIDE SEQUENCE [LARGE SCALE GENOMIC DNA]</scope>
    <source>
        <strain evidence="5 6">CFBP13511</strain>
    </source>
</reference>
<dbReference type="GeneID" id="67478884"/>
<dbReference type="InterPro" id="IPR050680">
    <property type="entry name" value="YpeA/RimI_acetyltransf"/>
</dbReference>
<gene>
    <name evidence="5" type="ORF">EpCFBP13511_18110</name>
    <name evidence="4" type="ORF">IFT93_17595</name>
</gene>
<evidence type="ECO:0000256" key="1">
    <source>
        <dbReference type="ARBA" id="ARBA00022679"/>
    </source>
</evidence>
<sequence>MILRPMQADEFPAYRQIVIAEYGRDLAESRRCSLEDALSRATTLIDQALTQGVNSPPQRLLCITATEGAEPPVGYLWISVSENIAWIYDIYLLPEWRGKGYGKQALDVINQQLALEGITETGLRVAANNSRAKKLYESLGFVLTGYNMSKRL</sequence>
<dbReference type="Proteomes" id="UP000306393">
    <property type="component" value="Unassembled WGS sequence"/>
</dbReference>
<dbReference type="GO" id="GO:0016747">
    <property type="term" value="F:acyltransferase activity, transferring groups other than amino-acyl groups"/>
    <property type="evidence" value="ECO:0007669"/>
    <property type="project" value="InterPro"/>
</dbReference>
<keyword evidence="7" id="KW-1185">Reference proteome</keyword>